<sequence length="96" mass="10182">MVHKLTGITSKGTHLQCSAPARLPLLKAPEPPKTPLPAGDQAFPDILWGASPIETLFGIGSSILDGSAIVGKDCLDMYSLKPNDKILAECEHTELC</sequence>
<dbReference type="Gene3D" id="3.30.1110.10">
    <property type="match status" value="1"/>
</dbReference>
<organism evidence="1 2">
    <name type="scientific">Peromyscus maniculatus bairdii</name>
    <name type="common">Prairie deer mouse</name>
    <dbReference type="NCBI Taxonomy" id="230844"/>
    <lineage>
        <taxon>Eukaryota</taxon>
        <taxon>Metazoa</taxon>
        <taxon>Chordata</taxon>
        <taxon>Craniata</taxon>
        <taxon>Vertebrata</taxon>
        <taxon>Euteleostomi</taxon>
        <taxon>Mammalia</taxon>
        <taxon>Eutheria</taxon>
        <taxon>Euarchontoglires</taxon>
        <taxon>Glires</taxon>
        <taxon>Rodentia</taxon>
        <taxon>Myomorpha</taxon>
        <taxon>Muroidea</taxon>
        <taxon>Cricetidae</taxon>
        <taxon>Neotominae</taxon>
        <taxon>Peromyscus</taxon>
    </lineage>
</organism>
<reference evidence="1 2" key="1">
    <citation type="submission" date="2018-10" db="EMBL/GenBank/DDBJ databases">
        <title>Improved assembly of the deer mouse Peromyscus maniculatus genome.</title>
        <authorList>
            <person name="Lassance J.-M."/>
            <person name="Hoekstra H.E."/>
        </authorList>
    </citation>
    <scope>NUCLEOTIDE SEQUENCE [LARGE SCALE GENOMIC DNA]</scope>
</reference>
<proteinExistence type="predicted"/>
<evidence type="ECO:0000313" key="1">
    <source>
        <dbReference type="Ensembl" id="ENSPEMP00000035912.1"/>
    </source>
</evidence>
<reference evidence="1" key="3">
    <citation type="submission" date="2025-09" db="UniProtKB">
        <authorList>
            <consortium name="Ensembl"/>
        </authorList>
    </citation>
    <scope>IDENTIFICATION</scope>
</reference>
<accession>A0A8C8W5D5</accession>
<dbReference type="Proteomes" id="UP000694547">
    <property type="component" value="Chromosome 8"/>
</dbReference>
<protein>
    <submittedName>
        <fullName evidence="1">Uncharacterized protein</fullName>
    </submittedName>
</protein>
<dbReference type="AlphaFoldDB" id="A0A8C8W5D5"/>
<evidence type="ECO:0000313" key="2">
    <source>
        <dbReference type="Proteomes" id="UP000694547"/>
    </source>
</evidence>
<name>A0A8C8W5D5_PERMB</name>
<dbReference type="Ensembl" id="ENSPEMT00000040751.1">
    <property type="protein sequence ID" value="ENSPEMP00000035912.1"/>
    <property type="gene ID" value="ENSPEMG00000028711.1"/>
</dbReference>
<keyword evidence="2" id="KW-1185">Reference proteome</keyword>
<reference evidence="1" key="2">
    <citation type="submission" date="2025-08" db="UniProtKB">
        <authorList>
            <consortium name="Ensembl"/>
        </authorList>
    </citation>
    <scope>IDENTIFICATION</scope>
</reference>